<dbReference type="InterPro" id="IPR017452">
    <property type="entry name" value="GPCR_Rhodpsn_7TM"/>
</dbReference>
<evidence type="ECO:0000256" key="10">
    <source>
        <dbReference type="RuleBase" id="RU000688"/>
    </source>
</evidence>
<keyword evidence="7 10" id="KW-0675">Receptor</keyword>
<dbReference type="InterPro" id="IPR000276">
    <property type="entry name" value="GPCR_Rhodpsn"/>
</dbReference>
<proteinExistence type="inferred from homology"/>
<dbReference type="AlphaFoldDB" id="A0A674DXM4"/>
<evidence type="ECO:0000313" key="13">
    <source>
        <dbReference type="Ensembl" id="ENSSTUP00000100356.1"/>
    </source>
</evidence>
<name>A0A674DXM4_SALTR</name>
<evidence type="ECO:0000256" key="11">
    <source>
        <dbReference type="SAM" id="Phobius"/>
    </source>
</evidence>
<feature type="domain" description="G-protein coupled receptors family 1 profile" evidence="12">
    <location>
        <begin position="57"/>
        <end position="228"/>
    </location>
</feature>
<dbReference type="PROSITE" id="PS00237">
    <property type="entry name" value="G_PROTEIN_RECEP_F1_1"/>
    <property type="match status" value="1"/>
</dbReference>
<keyword evidence="3 11" id="KW-1133">Transmembrane helix</keyword>
<feature type="transmembrane region" description="Helical" evidence="11">
    <location>
        <begin position="202"/>
        <end position="227"/>
    </location>
</feature>
<dbReference type="SUPFAM" id="SSF81321">
    <property type="entry name" value="Family A G protein-coupled receptor-like"/>
    <property type="match status" value="1"/>
</dbReference>
<dbReference type="PRINTS" id="PR01244">
    <property type="entry name" value="PEROPSIN"/>
</dbReference>
<reference evidence="13" key="1">
    <citation type="submission" date="2025-08" db="UniProtKB">
        <authorList>
            <consortium name="Ensembl"/>
        </authorList>
    </citation>
    <scope>IDENTIFICATION</scope>
</reference>
<dbReference type="Gene3D" id="1.20.1070.10">
    <property type="entry name" value="Rhodopsin 7-helix transmembrane proteins"/>
    <property type="match status" value="1"/>
</dbReference>
<dbReference type="InterPro" id="IPR050125">
    <property type="entry name" value="GPCR_opsins"/>
</dbReference>
<evidence type="ECO:0000256" key="6">
    <source>
        <dbReference type="ARBA" id="ARBA00023157"/>
    </source>
</evidence>
<feature type="transmembrane region" description="Helical" evidence="11">
    <location>
        <begin position="41"/>
        <end position="65"/>
    </location>
</feature>
<evidence type="ECO:0000256" key="7">
    <source>
        <dbReference type="ARBA" id="ARBA00023170"/>
    </source>
</evidence>
<keyword evidence="9 10" id="KW-0807">Transducer</keyword>
<dbReference type="GO" id="GO:0007601">
    <property type="term" value="P:visual perception"/>
    <property type="evidence" value="ECO:0007669"/>
    <property type="project" value="InterPro"/>
</dbReference>
<dbReference type="PANTHER" id="PTHR24240">
    <property type="entry name" value="OPSIN"/>
    <property type="match status" value="1"/>
</dbReference>
<evidence type="ECO:0000256" key="3">
    <source>
        <dbReference type="ARBA" id="ARBA00022989"/>
    </source>
</evidence>
<keyword evidence="14" id="KW-1185">Reference proteome</keyword>
<evidence type="ECO:0000256" key="1">
    <source>
        <dbReference type="ARBA" id="ARBA00004141"/>
    </source>
</evidence>
<dbReference type="Ensembl" id="ENSSTUT00000107653.1">
    <property type="protein sequence ID" value="ENSSTUP00000100356.1"/>
    <property type="gene ID" value="ENSSTUG00000044943.1"/>
</dbReference>
<feature type="transmembrane region" description="Helical" evidence="11">
    <location>
        <begin position="114"/>
        <end position="136"/>
    </location>
</feature>
<evidence type="ECO:0000256" key="8">
    <source>
        <dbReference type="ARBA" id="ARBA00023180"/>
    </source>
</evidence>
<evidence type="ECO:0000256" key="4">
    <source>
        <dbReference type="ARBA" id="ARBA00023040"/>
    </source>
</evidence>
<evidence type="ECO:0000259" key="12">
    <source>
        <dbReference type="PROSITE" id="PS50262"/>
    </source>
</evidence>
<keyword evidence="6" id="KW-1015">Disulfide bond</keyword>
<feature type="transmembrane region" description="Helical" evidence="11">
    <location>
        <begin position="77"/>
        <end position="102"/>
    </location>
</feature>
<dbReference type="GeneTree" id="ENSGT01150000286935"/>
<keyword evidence="4 10" id="KW-0297">G-protein coupled receptor</keyword>
<protein>
    <recommendedName>
        <fullName evidence="12">G-protein coupled receptors family 1 profile domain-containing protein</fullName>
    </recommendedName>
</protein>
<evidence type="ECO:0000256" key="5">
    <source>
        <dbReference type="ARBA" id="ARBA00023136"/>
    </source>
</evidence>
<feature type="transmembrane region" description="Helical" evidence="11">
    <location>
        <begin position="156"/>
        <end position="176"/>
    </location>
</feature>
<dbReference type="InterPro" id="IPR002962">
    <property type="entry name" value="Peropsin"/>
</dbReference>
<sequence length="228" mass="25066">MIVPNVSLSGCTRTNSALCAVAGDRNLEASYRTSLSPTGNLIVAVCLGFIGTFGFLNNLLVLVLFCRYKVLRSPINLLLINISFSDLLVCVVGTPFSFAASTQGRWLIGKSGCVWYGFANSLFGIVSLISLAVLSYERYSTMMGPTKADSTNYRKVALGITFSWFYSLMWTLPPLFGWSRYGPEGPGTTCSVDWKAKSANNVSYILCLFVFCLIIPFLVIVYSTLLWQ</sequence>
<reference evidence="13" key="2">
    <citation type="submission" date="2025-09" db="UniProtKB">
        <authorList>
            <consortium name="Ensembl"/>
        </authorList>
    </citation>
    <scope>IDENTIFICATION</scope>
</reference>
<evidence type="ECO:0000256" key="2">
    <source>
        <dbReference type="ARBA" id="ARBA00022692"/>
    </source>
</evidence>
<keyword evidence="5 11" id="KW-0472">Membrane</keyword>
<dbReference type="PROSITE" id="PS50262">
    <property type="entry name" value="G_PROTEIN_RECEP_F1_2"/>
    <property type="match status" value="1"/>
</dbReference>
<organism evidence="13 14">
    <name type="scientific">Salmo trutta</name>
    <name type="common">Brown trout</name>
    <dbReference type="NCBI Taxonomy" id="8032"/>
    <lineage>
        <taxon>Eukaryota</taxon>
        <taxon>Metazoa</taxon>
        <taxon>Chordata</taxon>
        <taxon>Craniata</taxon>
        <taxon>Vertebrata</taxon>
        <taxon>Euteleostomi</taxon>
        <taxon>Actinopterygii</taxon>
        <taxon>Neopterygii</taxon>
        <taxon>Teleostei</taxon>
        <taxon>Protacanthopterygii</taxon>
        <taxon>Salmoniformes</taxon>
        <taxon>Salmonidae</taxon>
        <taxon>Salmoninae</taxon>
        <taxon>Salmo</taxon>
    </lineage>
</organism>
<dbReference type="GO" id="GO:0004930">
    <property type="term" value="F:G protein-coupled receptor activity"/>
    <property type="evidence" value="ECO:0007669"/>
    <property type="project" value="UniProtKB-KW"/>
</dbReference>
<dbReference type="Pfam" id="PF00001">
    <property type="entry name" value="7tm_1"/>
    <property type="match status" value="1"/>
</dbReference>
<dbReference type="GO" id="GO:0016020">
    <property type="term" value="C:membrane"/>
    <property type="evidence" value="ECO:0007669"/>
    <property type="project" value="UniProtKB-SubCell"/>
</dbReference>
<comment type="subcellular location">
    <subcellularLocation>
        <location evidence="1">Membrane</location>
        <topology evidence="1">Multi-pass membrane protein</topology>
    </subcellularLocation>
</comment>
<evidence type="ECO:0000313" key="14">
    <source>
        <dbReference type="Proteomes" id="UP000472277"/>
    </source>
</evidence>
<evidence type="ECO:0000256" key="9">
    <source>
        <dbReference type="ARBA" id="ARBA00023224"/>
    </source>
</evidence>
<comment type="similarity">
    <text evidence="10">Belongs to the G-protein coupled receptor 1 family.</text>
</comment>
<dbReference type="PRINTS" id="PR00237">
    <property type="entry name" value="GPCRRHODOPSN"/>
</dbReference>
<dbReference type="Proteomes" id="UP000472277">
    <property type="component" value="Chromosome 21"/>
</dbReference>
<keyword evidence="8" id="KW-0325">Glycoprotein</keyword>
<accession>A0A674DXM4</accession>
<keyword evidence="2 10" id="KW-0812">Transmembrane</keyword>